<evidence type="ECO:0000313" key="19">
    <source>
        <dbReference type="Proteomes" id="UP000789508"/>
    </source>
</evidence>
<dbReference type="Gene3D" id="3.40.50.410">
    <property type="entry name" value="von Willebrand factor, type A domain"/>
    <property type="match status" value="1"/>
</dbReference>
<dbReference type="Proteomes" id="UP000789508">
    <property type="component" value="Unassembled WGS sequence"/>
</dbReference>
<feature type="domain" description="Sec23/Sec24 helical" evidence="16">
    <location>
        <begin position="744"/>
        <end position="847"/>
    </location>
</feature>
<dbReference type="Pfam" id="PF00626">
    <property type="entry name" value="Gelsolin"/>
    <property type="match status" value="1"/>
</dbReference>
<evidence type="ECO:0000256" key="11">
    <source>
        <dbReference type="ARBA" id="ARBA00023136"/>
    </source>
</evidence>
<dbReference type="Pfam" id="PF04815">
    <property type="entry name" value="Sec23_helical"/>
    <property type="match status" value="1"/>
</dbReference>
<keyword evidence="9" id="KW-0653">Protein transport</keyword>
<dbReference type="InterPro" id="IPR036465">
    <property type="entry name" value="vWFA_dom_sf"/>
</dbReference>
<protein>
    <submittedName>
        <fullName evidence="18">12408_t:CDS:1</fullName>
    </submittedName>
</protein>
<dbReference type="InterPro" id="IPR036175">
    <property type="entry name" value="Sec23/24_helical_dom_sf"/>
</dbReference>
<comment type="caution">
    <text evidence="18">The sequence shown here is derived from an EMBL/GenBank/DDBJ whole genome shotgun (WGS) entry which is preliminary data.</text>
</comment>
<evidence type="ECO:0000256" key="1">
    <source>
        <dbReference type="ARBA" id="ARBA00004394"/>
    </source>
</evidence>
<dbReference type="PANTHER" id="PTHR13803">
    <property type="entry name" value="SEC24-RELATED PROTEIN"/>
    <property type="match status" value="1"/>
</dbReference>
<dbReference type="EMBL" id="CAJVPS010001552">
    <property type="protein sequence ID" value="CAG8542599.1"/>
    <property type="molecule type" value="Genomic_DNA"/>
</dbReference>
<dbReference type="SUPFAM" id="SSF81995">
    <property type="entry name" value="beta-sandwich domain of Sec23/24"/>
    <property type="match status" value="1"/>
</dbReference>
<evidence type="ECO:0000256" key="9">
    <source>
        <dbReference type="ARBA" id="ARBA00022927"/>
    </source>
</evidence>
<dbReference type="OrthoDB" id="49016at2759"/>
<dbReference type="GO" id="GO:0005789">
    <property type="term" value="C:endoplasmic reticulum membrane"/>
    <property type="evidence" value="ECO:0007669"/>
    <property type="project" value="UniProtKB-SubCell"/>
</dbReference>
<keyword evidence="10" id="KW-0333">Golgi apparatus</keyword>
<dbReference type="InterPro" id="IPR036180">
    <property type="entry name" value="Gelsolin-like_dom_sf"/>
</dbReference>
<feature type="non-terminal residue" evidence="18">
    <location>
        <position position="1001"/>
    </location>
</feature>
<dbReference type="GO" id="GO:0090110">
    <property type="term" value="P:COPII-coated vesicle cargo loading"/>
    <property type="evidence" value="ECO:0007669"/>
    <property type="project" value="TreeGrafter"/>
</dbReference>
<keyword evidence="11" id="KW-0472">Membrane</keyword>
<dbReference type="InterPro" id="IPR006896">
    <property type="entry name" value="Sec23/24_trunk_dom"/>
</dbReference>
<sequence length="1001" mass="110703">MTNIPPPAQQTVFRPPTSPNFRPSPDNTNQPLQVGDGPHRGPSPFQPQPQPQLLPGNVVRPPVDPGRPHIQQPPPPPVGYRPSNSPGIPNQNWAPRPPSTGRPFNAAQPQIGYGYTPIAQTPNYATTATPPLPEMPVSPAITTTSPQLSNARIPKRQYPKQMAETYTEPTNIYDQSSYQTFTPVAAPGIPGQQQMPQIFTPAGDQKFAGPVPPTVAAPPYSDVYGQPPAAQNAMGTLANQFSNMAINGQPQPQLHTVHLIGFPPNVRDLDAPPPPIILPPKSSVTNSEKANCDPSYKRCTLNCIPATSALLSKSRLPLALIITPYRSIKDGDDPVPVITDTVIARCRRCRTYINPFVTFVENGHKWRCNMCFLLNEVPSQFDWDIQTNTQTDRWKRAELNHAVVEYVAPTEYMVRPPQPPVYLFVIDVSYPAIQSGVVATAARTILESLDRLPNEDNRTKIGFITVDTSLHFYSLNPNATEPQMLVVSDLEDVFLPQPDDLLVNLSEARTVVESLLNRLGDMFKDTQIVGNALGSALLAGFKLISSLPNINPGALKNREDTKVLGTPKESALLQAAEPFYKKFAVDCSRSQVSVDMFLLGSQYSDVATLSCCPRYTGGQTYFYPAFNAGRSEDALKFAHEFAEFLASPIGLEAVMRVRASKGMRMTSFHGNFFVRQTDLLALPNVSRDHSYAIEIAIEENITTPTVCFQTAVLHTTCYGERRIRVLTLALPVTNSLSDMFCSADQVSIITLLANKAVERSLTSKLEDAREALTNKVIDILGVYKSALTPAHTGASPQLQISDNLKLLPLLSLGLLKHVGLRASSQIPTDLRAYAMCLLTTMPSQLLIPYIHPRFYSLHDMPLEVGTYGPNGIIMPIPLNLTSEKLERHGIYLVEDGQNIFIWVGREVSPQLLIDLFNLRTYEEIRGGKTALPQLETSFSQRVNAIIGKTRESRRGVYYPHLYIVKQDGDPSLRLWFLSHIIEDRTDTVMSYVQWLGHLKDK</sequence>
<evidence type="ECO:0000256" key="3">
    <source>
        <dbReference type="ARBA" id="ARBA00004586"/>
    </source>
</evidence>
<evidence type="ECO:0000259" key="15">
    <source>
        <dbReference type="Pfam" id="PF04811"/>
    </source>
</evidence>
<keyword evidence="7" id="KW-0256">Endoplasmic reticulum</keyword>
<dbReference type="GO" id="GO:0006886">
    <property type="term" value="P:intracellular protein transport"/>
    <property type="evidence" value="ECO:0007669"/>
    <property type="project" value="InterPro"/>
</dbReference>
<dbReference type="Gene3D" id="3.40.20.10">
    <property type="entry name" value="Severin"/>
    <property type="match status" value="1"/>
</dbReference>
<reference evidence="18" key="1">
    <citation type="submission" date="2021-06" db="EMBL/GenBank/DDBJ databases">
        <authorList>
            <person name="Kallberg Y."/>
            <person name="Tangrot J."/>
            <person name="Rosling A."/>
        </authorList>
    </citation>
    <scope>NUCLEOTIDE SEQUENCE</scope>
    <source>
        <strain evidence="18">FL130A</strain>
    </source>
</reference>
<dbReference type="GO" id="GO:0000139">
    <property type="term" value="C:Golgi membrane"/>
    <property type="evidence" value="ECO:0007669"/>
    <property type="project" value="UniProtKB-SubCell"/>
</dbReference>
<name>A0A9N9AUC6_9GLOM</name>
<feature type="domain" description="Sec23/Sec24 beta-sandwich" evidence="17">
    <location>
        <begin position="650"/>
        <end position="733"/>
    </location>
</feature>
<dbReference type="SUPFAM" id="SSF81811">
    <property type="entry name" value="Helical domain of Sec23/24"/>
    <property type="match status" value="1"/>
</dbReference>
<evidence type="ECO:0000259" key="16">
    <source>
        <dbReference type="Pfam" id="PF04815"/>
    </source>
</evidence>
<dbReference type="AlphaFoldDB" id="A0A9N9AUC6"/>
<feature type="domain" description="Gelsolin-like" evidence="13">
    <location>
        <begin position="872"/>
        <end position="944"/>
    </location>
</feature>
<evidence type="ECO:0000256" key="12">
    <source>
        <dbReference type="SAM" id="MobiDB-lite"/>
    </source>
</evidence>
<dbReference type="Pfam" id="PF04810">
    <property type="entry name" value="zf-Sec23_Sec24"/>
    <property type="match status" value="1"/>
</dbReference>
<dbReference type="GO" id="GO:0008270">
    <property type="term" value="F:zinc ion binding"/>
    <property type="evidence" value="ECO:0007669"/>
    <property type="project" value="InterPro"/>
</dbReference>
<evidence type="ECO:0000313" key="18">
    <source>
        <dbReference type="EMBL" id="CAG8542599.1"/>
    </source>
</evidence>
<evidence type="ECO:0000259" key="14">
    <source>
        <dbReference type="Pfam" id="PF04810"/>
    </source>
</evidence>
<dbReference type="InterPro" id="IPR007123">
    <property type="entry name" value="Gelsolin-like_dom"/>
</dbReference>
<dbReference type="InterPro" id="IPR012990">
    <property type="entry name" value="Beta-sandwich_Sec23_24"/>
</dbReference>
<dbReference type="InterPro" id="IPR036174">
    <property type="entry name" value="Znf_Sec23_Sec24_sf"/>
</dbReference>
<feature type="domain" description="Zinc finger Sec23/Sec24-type" evidence="14">
    <location>
        <begin position="343"/>
        <end position="380"/>
    </location>
</feature>
<organism evidence="18 19">
    <name type="scientific">Ambispora leptoticha</name>
    <dbReference type="NCBI Taxonomy" id="144679"/>
    <lineage>
        <taxon>Eukaryota</taxon>
        <taxon>Fungi</taxon>
        <taxon>Fungi incertae sedis</taxon>
        <taxon>Mucoromycota</taxon>
        <taxon>Glomeromycotina</taxon>
        <taxon>Glomeromycetes</taxon>
        <taxon>Archaeosporales</taxon>
        <taxon>Ambisporaceae</taxon>
        <taxon>Ambispora</taxon>
    </lineage>
</organism>
<dbReference type="InterPro" id="IPR029006">
    <property type="entry name" value="ADF-H/Gelsolin-like_dom_sf"/>
</dbReference>
<dbReference type="GO" id="GO:0030127">
    <property type="term" value="C:COPII vesicle coat"/>
    <property type="evidence" value="ECO:0007669"/>
    <property type="project" value="InterPro"/>
</dbReference>
<comment type="similarity">
    <text evidence="4">Belongs to the SEC23/SEC24 family. SEC24 subfamily.</text>
</comment>
<keyword evidence="19" id="KW-1185">Reference proteome</keyword>
<keyword evidence="6" id="KW-0963">Cytoplasm</keyword>
<dbReference type="Gene3D" id="2.60.40.1670">
    <property type="entry name" value="beta-sandwich domain of Sec23/24"/>
    <property type="match status" value="1"/>
</dbReference>
<evidence type="ECO:0000256" key="10">
    <source>
        <dbReference type="ARBA" id="ARBA00023034"/>
    </source>
</evidence>
<evidence type="ECO:0000259" key="13">
    <source>
        <dbReference type="Pfam" id="PF00626"/>
    </source>
</evidence>
<proteinExistence type="inferred from homology"/>
<dbReference type="GO" id="GO:0070971">
    <property type="term" value="C:endoplasmic reticulum exit site"/>
    <property type="evidence" value="ECO:0007669"/>
    <property type="project" value="TreeGrafter"/>
</dbReference>
<dbReference type="GO" id="GO:0000149">
    <property type="term" value="F:SNARE binding"/>
    <property type="evidence" value="ECO:0007669"/>
    <property type="project" value="TreeGrafter"/>
</dbReference>
<evidence type="ECO:0000256" key="2">
    <source>
        <dbReference type="ARBA" id="ARBA00004496"/>
    </source>
</evidence>
<dbReference type="Gene3D" id="1.20.120.730">
    <property type="entry name" value="Sec23/Sec24 helical domain"/>
    <property type="match status" value="1"/>
</dbReference>
<dbReference type="SUPFAM" id="SSF53300">
    <property type="entry name" value="vWA-like"/>
    <property type="match status" value="1"/>
</dbReference>
<comment type="subcellular location">
    <subcellularLocation>
        <location evidence="2">Cytoplasm</location>
    </subcellularLocation>
    <subcellularLocation>
        <location evidence="3">Endoplasmic reticulum membrane</location>
    </subcellularLocation>
    <subcellularLocation>
        <location evidence="1">Golgi apparatus membrane</location>
    </subcellularLocation>
</comment>
<dbReference type="SUPFAM" id="SSF82919">
    <property type="entry name" value="Zn-finger domain of Sec23/24"/>
    <property type="match status" value="1"/>
</dbReference>
<feature type="region of interest" description="Disordered" evidence="12">
    <location>
        <begin position="1"/>
        <end position="108"/>
    </location>
</feature>
<evidence type="ECO:0000259" key="17">
    <source>
        <dbReference type="Pfam" id="PF08033"/>
    </source>
</evidence>
<evidence type="ECO:0000256" key="5">
    <source>
        <dbReference type="ARBA" id="ARBA00022448"/>
    </source>
</evidence>
<dbReference type="Gene3D" id="2.30.30.380">
    <property type="entry name" value="Zn-finger domain of Sec23/24"/>
    <property type="match status" value="1"/>
</dbReference>
<dbReference type="Pfam" id="PF04811">
    <property type="entry name" value="Sec23_trunk"/>
    <property type="match status" value="1"/>
</dbReference>
<dbReference type="Pfam" id="PF08033">
    <property type="entry name" value="Sec23_BS"/>
    <property type="match status" value="1"/>
</dbReference>
<evidence type="ECO:0000256" key="6">
    <source>
        <dbReference type="ARBA" id="ARBA00022490"/>
    </source>
</evidence>
<dbReference type="CDD" id="cd01479">
    <property type="entry name" value="Sec24-like"/>
    <property type="match status" value="1"/>
</dbReference>
<keyword evidence="8" id="KW-0931">ER-Golgi transport</keyword>
<feature type="domain" description="Sec23/Sec24 trunk" evidence="15">
    <location>
        <begin position="417"/>
        <end position="643"/>
    </location>
</feature>
<gene>
    <name evidence="18" type="ORF">ALEPTO_LOCUS5483</name>
</gene>
<dbReference type="SUPFAM" id="SSF82754">
    <property type="entry name" value="C-terminal, gelsolin-like domain of Sec23/24"/>
    <property type="match status" value="1"/>
</dbReference>
<feature type="compositionally biased region" description="Polar residues" evidence="12">
    <location>
        <begin position="19"/>
        <end position="32"/>
    </location>
</feature>
<evidence type="ECO:0000256" key="7">
    <source>
        <dbReference type="ARBA" id="ARBA00022824"/>
    </source>
</evidence>
<evidence type="ECO:0000256" key="4">
    <source>
        <dbReference type="ARBA" id="ARBA00008334"/>
    </source>
</evidence>
<dbReference type="InterPro" id="IPR006895">
    <property type="entry name" value="Znf_Sec23_Sec24"/>
</dbReference>
<dbReference type="PANTHER" id="PTHR13803:SF39">
    <property type="entry name" value="SECRETORY 24AB, ISOFORM A"/>
    <property type="match status" value="1"/>
</dbReference>
<dbReference type="InterPro" id="IPR050550">
    <property type="entry name" value="SEC23_SEC24_subfamily"/>
</dbReference>
<dbReference type="InterPro" id="IPR006900">
    <property type="entry name" value="Sec23/24_helical_dom"/>
</dbReference>
<evidence type="ECO:0000256" key="8">
    <source>
        <dbReference type="ARBA" id="ARBA00022892"/>
    </source>
</evidence>
<accession>A0A9N9AUC6</accession>
<keyword evidence="5" id="KW-0813">Transport</keyword>
<dbReference type="InterPro" id="IPR041742">
    <property type="entry name" value="Sec24-like_trunk_dom"/>
</dbReference>